<comment type="caution">
    <text evidence="14">The sequence shown here is derived from an EMBL/GenBank/DDBJ whole genome shotgun (WGS) entry which is preliminary data.</text>
</comment>
<feature type="signal peptide" evidence="12">
    <location>
        <begin position="1"/>
        <end position="22"/>
    </location>
</feature>
<dbReference type="PANTHER" id="PTHR24276">
    <property type="entry name" value="POLYSERASE-RELATED"/>
    <property type="match status" value="1"/>
</dbReference>
<feature type="chain" id="PRO_5043855984" description="trypsin" evidence="12">
    <location>
        <begin position="23"/>
        <end position="295"/>
    </location>
</feature>
<dbReference type="InterPro" id="IPR009003">
    <property type="entry name" value="Peptidase_S1_PA"/>
</dbReference>
<evidence type="ECO:0000256" key="10">
    <source>
        <dbReference type="ARBA" id="ARBA00038868"/>
    </source>
</evidence>
<name>A0AAW1MKJ0_POPJA</name>
<dbReference type="GO" id="GO:0006508">
    <property type="term" value="P:proteolysis"/>
    <property type="evidence" value="ECO:0007669"/>
    <property type="project" value="UniProtKB-KW"/>
</dbReference>
<comment type="similarity">
    <text evidence="1">Belongs to the peptidase S1 family.</text>
</comment>
<keyword evidence="15" id="KW-1185">Reference proteome</keyword>
<dbReference type="EC" id="3.4.21.4" evidence="10"/>
<dbReference type="SMART" id="SM00020">
    <property type="entry name" value="Tryp_SPc"/>
    <property type="match status" value="1"/>
</dbReference>
<evidence type="ECO:0000256" key="6">
    <source>
        <dbReference type="ARBA" id="ARBA00022825"/>
    </source>
</evidence>
<evidence type="ECO:0000256" key="1">
    <source>
        <dbReference type="ARBA" id="ARBA00007664"/>
    </source>
</evidence>
<gene>
    <name evidence="14" type="ORF">QE152_g5463</name>
</gene>
<feature type="domain" description="Peptidase S1" evidence="13">
    <location>
        <begin position="29"/>
        <end position="257"/>
    </location>
</feature>
<keyword evidence="5 11" id="KW-0378">Hydrolase</keyword>
<dbReference type="AlphaFoldDB" id="A0AAW1MKJ0"/>
<dbReference type="InterPro" id="IPR001254">
    <property type="entry name" value="Trypsin_dom"/>
</dbReference>
<dbReference type="PROSITE" id="PS00134">
    <property type="entry name" value="TRYPSIN_HIS"/>
    <property type="match status" value="1"/>
</dbReference>
<keyword evidence="7" id="KW-0865">Zymogen</keyword>
<evidence type="ECO:0000256" key="12">
    <source>
        <dbReference type="SAM" id="SignalP"/>
    </source>
</evidence>
<dbReference type="CDD" id="cd00190">
    <property type="entry name" value="Tryp_SPc"/>
    <property type="match status" value="1"/>
</dbReference>
<keyword evidence="8" id="KW-1015">Disulfide bond</keyword>
<proteinExistence type="inferred from homology"/>
<comment type="catalytic activity">
    <reaction evidence="9">
        <text>Preferential cleavage: Arg-|-Xaa, Lys-|-Xaa.</text>
        <dbReference type="EC" id="3.4.21.4"/>
    </reaction>
</comment>
<evidence type="ECO:0000256" key="2">
    <source>
        <dbReference type="ARBA" id="ARBA00022670"/>
    </source>
</evidence>
<evidence type="ECO:0000313" key="15">
    <source>
        <dbReference type="Proteomes" id="UP001458880"/>
    </source>
</evidence>
<dbReference type="GO" id="GO:0004252">
    <property type="term" value="F:serine-type endopeptidase activity"/>
    <property type="evidence" value="ECO:0007669"/>
    <property type="project" value="UniProtKB-EC"/>
</dbReference>
<accession>A0AAW1MKJ0</accession>
<evidence type="ECO:0000313" key="14">
    <source>
        <dbReference type="EMBL" id="KAK9747224.1"/>
    </source>
</evidence>
<dbReference type="InterPro" id="IPR001314">
    <property type="entry name" value="Peptidase_S1A"/>
</dbReference>
<dbReference type="InterPro" id="IPR018114">
    <property type="entry name" value="TRYPSIN_HIS"/>
</dbReference>
<dbReference type="PROSITE" id="PS50240">
    <property type="entry name" value="TRYPSIN_DOM"/>
    <property type="match status" value="1"/>
</dbReference>
<dbReference type="SUPFAM" id="SSF50494">
    <property type="entry name" value="Trypsin-like serine proteases"/>
    <property type="match status" value="1"/>
</dbReference>
<dbReference type="PANTHER" id="PTHR24276:SF97">
    <property type="entry name" value="GH13245P2-RELATED"/>
    <property type="match status" value="1"/>
</dbReference>
<organism evidence="14 15">
    <name type="scientific">Popillia japonica</name>
    <name type="common">Japanese beetle</name>
    <dbReference type="NCBI Taxonomy" id="7064"/>
    <lineage>
        <taxon>Eukaryota</taxon>
        <taxon>Metazoa</taxon>
        <taxon>Ecdysozoa</taxon>
        <taxon>Arthropoda</taxon>
        <taxon>Hexapoda</taxon>
        <taxon>Insecta</taxon>
        <taxon>Pterygota</taxon>
        <taxon>Neoptera</taxon>
        <taxon>Endopterygota</taxon>
        <taxon>Coleoptera</taxon>
        <taxon>Polyphaga</taxon>
        <taxon>Scarabaeiformia</taxon>
        <taxon>Scarabaeidae</taxon>
        <taxon>Rutelinae</taxon>
        <taxon>Popillia</taxon>
    </lineage>
</organism>
<keyword evidence="3 12" id="KW-0732">Signal</keyword>
<dbReference type="FunFam" id="2.40.10.10:FF:000077">
    <property type="entry name" value="Predicted protein"/>
    <property type="match status" value="1"/>
</dbReference>
<keyword evidence="2 11" id="KW-0645">Protease</keyword>
<dbReference type="InterPro" id="IPR050430">
    <property type="entry name" value="Peptidase_S1"/>
</dbReference>
<protein>
    <recommendedName>
        <fullName evidence="10">trypsin</fullName>
        <ecNumber evidence="10">3.4.21.4</ecNumber>
    </recommendedName>
</protein>
<sequence length="295" mass="32180">MLLDSFAYVVWIFLACLRSSIGLKPVDRIVGGKAIDIKMAPYQVSLHYDGGHYCGASIIDTHWILTAAHCFAKDEDPNKFSIRVGSTQHSSGGHMYKVFRQNIHIHKRYRQNGDNDVAAIYIEEPLLSKNGIEKPIKLLPANKTIPVGVVALVSGWGLIKPKNRNAADLLQGAEVPIIDTDDCKEMYSDYTITNTMICAGYEEGGIDACQGDSGGPLALNDVLIGIVSWGVGCAEPGHVGVYTNIAKVRNWIFETTKSVGVNIALSVSKLKQNDDEGTPCKPVKTGAYFARLIRE</sequence>
<dbReference type="Proteomes" id="UP001458880">
    <property type="component" value="Unassembled WGS sequence"/>
</dbReference>
<dbReference type="Pfam" id="PF00089">
    <property type="entry name" value="Trypsin"/>
    <property type="match status" value="1"/>
</dbReference>
<evidence type="ECO:0000256" key="9">
    <source>
        <dbReference type="ARBA" id="ARBA00036320"/>
    </source>
</evidence>
<dbReference type="EMBL" id="JASPKY010000032">
    <property type="protein sequence ID" value="KAK9747224.1"/>
    <property type="molecule type" value="Genomic_DNA"/>
</dbReference>
<keyword evidence="6 11" id="KW-0720">Serine protease</keyword>
<evidence type="ECO:0000256" key="7">
    <source>
        <dbReference type="ARBA" id="ARBA00023145"/>
    </source>
</evidence>
<dbReference type="Gene3D" id="2.40.10.10">
    <property type="entry name" value="Trypsin-like serine proteases"/>
    <property type="match status" value="1"/>
</dbReference>
<keyword evidence="4" id="KW-0222">Digestion</keyword>
<dbReference type="InterPro" id="IPR043504">
    <property type="entry name" value="Peptidase_S1_PA_chymotrypsin"/>
</dbReference>
<dbReference type="InterPro" id="IPR033116">
    <property type="entry name" value="TRYPSIN_SER"/>
</dbReference>
<evidence type="ECO:0000256" key="3">
    <source>
        <dbReference type="ARBA" id="ARBA00022729"/>
    </source>
</evidence>
<dbReference type="PROSITE" id="PS00135">
    <property type="entry name" value="TRYPSIN_SER"/>
    <property type="match status" value="1"/>
</dbReference>
<evidence type="ECO:0000256" key="5">
    <source>
        <dbReference type="ARBA" id="ARBA00022801"/>
    </source>
</evidence>
<evidence type="ECO:0000256" key="11">
    <source>
        <dbReference type="RuleBase" id="RU363034"/>
    </source>
</evidence>
<evidence type="ECO:0000256" key="8">
    <source>
        <dbReference type="ARBA" id="ARBA00023157"/>
    </source>
</evidence>
<evidence type="ECO:0000256" key="4">
    <source>
        <dbReference type="ARBA" id="ARBA00022757"/>
    </source>
</evidence>
<evidence type="ECO:0000259" key="13">
    <source>
        <dbReference type="PROSITE" id="PS50240"/>
    </source>
</evidence>
<dbReference type="PRINTS" id="PR00722">
    <property type="entry name" value="CHYMOTRYPSIN"/>
</dbReference>
<dbReference type="GO" id="GO:0007586">
    <property type="term" value="P:digestion"/>
    <property type="evidence" value="ECO:0007669"/>
    <property type="project" value="UniProtKB-KW"/>
</dbReference>
<reference evidence="14 15" key="1">
    <citation type="journal article" date="2024" name="BMC Genomics">
        <title>De novo assembly and annotation of Popillia japonica's genome with initial clues to its potential as an invasive pest.</title>
        <authorList>
            <person name="Cucini C."/>
            <person name="Boschi S."/>
            <person name="Funari R."/>
            <person name="Cardaioli E."/>
            <person name="Iannotti N."/>
            <person name="Marturano G."/>
            <person name="Paoli F."/>
            <person name="Bruttini M."/>
            <person name="Carapelli A."/>
            <person name="Frati F."/>
            <person name="Nardi F."/>
        </authorList>
    </citation>
    <scope>NUCLEOTIDE SEQUENCE [LARGE SCALE GENOMIC DNA]</scope>
    <source>
        <strain evidence="14">DMR45628</strain>
    </source>
</reference>